<dbReference type="InParanoid" id="G9ETR8"/>
<organism evidence="2 3">
    <name type="scientific">Legionella drancourtii LLAP12</name>
    <dbReference type="NCBI Taxonomy" id="658187"/>
    <lineage>
        <taxon>Bacteria</taxon>
        <taxon>Pseudomonadati</taxon>
        <taxon>Pseudomonadota</taxon>
        <taxon>Gammaproteobacteria</taxon>
        <taxon>Legionellales</taxon>
        <taxon>Legionellaceae</taxon>
        <taxon>Legionella</taxon>
    </lineage>
</organism>
<gene>
    <name evidence="2" type="ORF">LDG_8704</name>
</gene>
<dbReference type="HOGENOM" id="CLU_615092_0_0_6"/>
<dbReference type="EMBL" id="JH413848">
    <property type="protein sequence ID" value="EHL29269.1"/>
    <property type="molecule type" value="Genomic_DNA"/>
</dbReference>
<accession>G9ETR8</accession>
<dbReference type="STRING" id="658187.LDG_8704"/>
<keyword evidence="3" id="KW-1185">Reference proteome</keyword>
<dbReference type="Proteomes" id="UP000002770">
    <property type="component" value="Unassembled WGS sequence"/>
</dbReference>
<evidence type="ECO:0000313" key="3">
    <source>
        <dbReference type="Proteomes" id="UP000002770"/>
    </source>
</evidence>
<reference evidence="2 3" key="1">
    <citation type="journal article" date="2011" name="BMC Genomics">
        <title>Insight into cross-talk between intra-amoebal pathogens.</title>
        <authorList>
            <person name="Gimenez G."/>
            <person name="Bertelli C."/>
            <person name="Moliner C."/>
            <person name="Robert C."/>
            <person name="Raoult D."/>
            <person name="Fournier P.E."/>
            <person name="Greub G."/>
        </authorList>
    </citation>
    <scope>NUCLEOTIDE SEQUENCE [LARGE SCALE GENOMIC DNA]</scope>
    <source>
        <strain evidence="2 3">LLAP12</strain>
    </source>
</reference>
<dbReference type="AlphaFoldDB" id="G9ETR8"/>
<keyword evidence="1" id="KW-0175">Coiled coil</keyword>
<feature type="coiled-coil region" evidence="1">
    <location>
        <begin position="148"/>
        <end position="175"/>
    </location>
</feature>
<protein>
    <submittedName>
        <fullName evidence="2">Uncharacterized protein</fullName>
    </submittedName>
</protein>
<evidence type="ECO:0000256" key="1">
    <source>
        <dbReference type="SAM" id="Coils"/>
    </source>
</evidence>
<proteinExistence type="predicted"/>
<name>G9ETR8_9GAMM</name>
<sequence length="445" mass="51652">MHKKLLLYANPVYNIDSLNPFNSQRGNVVLSCNAKKNVDPVSNNNARLLAKYRVSFTSIEHINYTDRVFSHNISLCGYSHTIEEWLETKDPAKRAGFQASAARYIPEALYFLQRLLPYMMDMRQLLPFLEEEERIWNALNTDISTVDVEQLKQTLEEKEKNYKETKGSLSQSERKKHQAEIRTITNLMLLKNEPSETVNRLIKDIDQLQLETAQILNHAYQNLLELWNGSLRENCPLPLNRSEKAISDIKNSNIEQLINEIEDLLHNSEVRIRKPLFSRETDKNSFFNDTHKRTNTLSLPMAKDEEIEIKDPVELYLKLQQKRVYLLDGFNKILSSVVYDAVGNEGIKQCERYESDYKKGAKKWQNSDQLPAPIQANDNNIAMVARWIYKNVLDMNSTFTSQELSKTKSGFFEKFLAKKSPLTTLLTPRVTKSTSYSQEELEKIK</sequence>
<evidence type="ECO:0000313" key="2">
    <source>
        <dbReference type="EMBL" id="EHL29269.1"/>
    </source>
</evidence>